<comment type="caution">
    <text evidence="1">The sequence shown here is derived from an EMBL/GenBank/DDBJ whole genome shotgun (WGS) entry which is preliminary data.</text>
</comment>
<name>V5C0H6_9GAMM</name>
<dbReference type="EMBL" id="AYLO01000016">
    <property type="protein sequence ID" value="ESS73569.1"/>
    <property type="molecule type" value="Genomic_DNA"/>
</dbReference>
<dbReference type="Proteomes" id="UP000017842">
    <property type="component" value="Unassembled WGS sequence"/>
</dbReference>
<dbReference type="RefSeq" id="WP_023493467.1">
    <property type="nucleotide sequence ID" value="NZ_AYLO01000016.1"/>
</dbReference>
<proteinExistence type="predicted"/>
<sequence length="69" mass="7620">MIIVIRAEIAGIHCQGGFKITIIGTAYIIAMHPVALQLRTPGYGRDCHREEFNNYFPGTVDVMQSVGNN</sequence>
<keyword evidence="2" id="KW-1185">Reference proteome</keyword>
<reference evidence="1 2" key="1">
    <citation type="journal article" date="2013" name="Genome Announc.">
        <title>Draft Genome Sequence of the Methanotrophic Gammaproteobacterium Methyloglobulus morosus DSM 22980 Strain KoM1.</title>
        <authorList>
            <person name="Poehlein A."/>
            <person name="Deutzmann J.S."/>
            <person name="Daniel R."/>
            <person name="Simeonova D.D."/>
        </authorList>
    </citation>
    <scope>NUCLEOTIDE SEQUENCE [LARGE SCALE GENOMIC DNA]</scope>
    <source>
        <strain evidence="1 2">KoM1</strain>
    </source>
</reference>
<gene>
    <name evidence="1" type="ORF">MGMO_16c00030</name>
</gene>
<evidence type="ECO:0000313" key="1">
    <source>
        <dbReference type="EMBL" id="ESS73569.1"/>
    </source>
</evidence>
<accession>V5C0H6</accession>
<dbReference type="AlphaFoldDB" id="V5C0H6"/>
<protein>
    <submittedName>
        <fullName evidence="1">Uncharacterized protein</fullName>
    </submittedName>
</protein>
<evidence type="ECO:0000313" key="2">
    <source>
        <dbReference type="Proteomes" id="UP000017842"/>
    </source>
</evidence>
<organism evidence="1 2">
    <name type="scientific">Methyloglobulus morosus KoM1</name>
    <dbReference type="NCBI Taxonomy" id="1116472"/>
    <lineage>
        <taxon>Bacteria</taxon>
        <taxon>Pseudomonadati</taxon>
        <taxon>Pseudomonadota</taxon>
        <taxon>Gammaproteobacteria</taxon>
        <taxon>Methylococcales</taxon>
        <taxon>Methylococcaceae</taxon>
        <taxon>Methyloglobulus</taxon>
    </lineage>
</organism>